<dbReference type="EMBL" id="NWSH01000032">
    <property type="protein sequence ID" value="PCG80482.1"/>
    <property type="molecule type" value="Genomic_DNA"/>
</dbReference>
<evidence type="ECO:0000259" key="2">
    <source>
        <dbReference type="SMART" id="SM00737"/>
    </source>
</evidence>
<evidence type="ECO:0000256" key="1">
    <source>
        <dbReference type="SAM" id="SignalP"/>
    </source>
</evidence>
<feature type="domain" description="MD-2-related lipid-recognition" evidence="2">
    <location>
        <begin position="23"/>
        <end position="150"/>
    </location>
</feature>
<dbReference type="SMART" id="SM00737">
    <property type="entry name" value="ML"/>
    <property type="match status" value="1"/>
</dbReference>
<keyword evidence="1" id="KW-0732">Signal</keyword>
<dbReference type="AlphaFoldDB" id="A0A2A4KA03"/>
<feature type="chain" id="PRO_5012652768" description="MD-2-related lipid-recognition domain-containing protein" evidence="1">
    <location>
        <begin position="17"/>
        <end position="153"/>
    </location>
</feature>
<comment type="caution">
    <text evidence="3">The sequence shown here is derived from an EMBL/GenBank/DDBJ whole genome shotgun (WGS) entry which is preliminary data.</text>
</comment>
<sequence>MRTAVLAVIYLGFVAAESDFVTRKLCKDVDVTQCTVQSVVVDPCPQGPAFCTMKRDKTYGITLDMTPHFPAETLRLSITSDVDGSGNFSTVIKSPGDACRLLSCPLEAEQRRIFDVDLVMDKRASGKFPVKIKLWNEEDTSQACCVTFNVKVK</sequence>
<evidence type="ECO:0000313" key="3">
    <source>
        <dbReference type="EMBL" id="PCG80482.1"/>
    </source>
</evidence>
<reference evidence="3" key="1">
    <citation type="submission" date="2017-09" db="EMBL/GenBank/DDBJ databases">
        <title>Contemporary evolution of a Lepidopteran species, Heliothis virescens, in response to modern agricultural practices.</title>
        <authorList>
            <person name="Fritz M.L."/>
            <person name="Deyonke A.M."/>
            <person name="Papanicolaou A."/>
            <person name="Micinski S."/>
            <person name="Westbrook J."/>
            <person name="Gould F."/>
        </authorList>
    </citation>
    <scope>NUCLEOTIDE SEQUENCE [LARGE SCALE GENOMIC DNA]</scope>
    <source>
        <strain evidence="3">HvINT-</strain>
        <tissue evidence="3">Whole body</tissue>
    </source>
</reference>
<proteinExistence type="predicted"/>
<feature type="signal peptide" evidence="1">
    <location>
        <begin position="1"/>
        <end position="16"/>
    </location>
</feature>
<dbReference type="InterPro" id="IPR003172">
    <property type="entry name" value="ML_dom"/>
</dbReference>
<accession>A0A2A4KA03</accession>
<protein>
    <recommendedName>
        <fullName evidence="2">MD-2-related lipid-recognition domain-containing protein</fullName>
    </recommendedName>
</protein>
<dbReference type="InterPro" id="IPR014756">
    <property type="entry name" value="Ig_E-set"/>
</dbReference>
<organism evidence="3">
    <name type="scientific">Heliothis virescens</name>
    <name type="common">Tobacco budworm moth</name>
    <dbReference type="NCBI Taxonomy" id="7102"/>
    <lineage>
        <taxon>Eukaryota</taxon>
        <taxon>Metazoa</taxon>
        <taxon>Ecdysozoa</taxon>
        <taxon>Arthropoda</taxon>
        <taxon>Hexapoda</taxon>
        <taxon>Insecta</taxon>
        <taxon>Pterygota</taxon>
        <taxon>Neoptera</taxon>
        <taxon>Endopterygota</taxon>
        <taxon>Lepidoptera</taxon>
        <taxon>Glossata</taxon>
        <taxon>Ditrysia</taxon>
        <taxon>Noctuoidea</taxon>
        <taxon>Noctuidae</taxon>
        <taxon>Heliothinae</taxon>
        <taxon>Heliothis</taxon>
    </lineage>
</organism>
<gene>
    <name evidence="3" type="ORF">B5V51_7050</name>
</gene>
<dbReference type="SUPFAM" id="SSF81296">
    <property type="entry name" value="E set domains"/>
    <property type="match status" value="1"/>
</dbReference>
<dbReference type="Gene3D" id="2.60.40.770">
    <property type="match status" value="1"/>
</dbReference>
<name>A0A2A4KA03_HELVI</name>